<feature type="transmembrane region" description="Helical" evidence="9">
    <location>
        <begin position="886"/>
        <end position="907"/>
    </location>
</feature>
<feature type="transmembrane region" description="Helical" evidence="9">
    <location>
        <begin position="1070"/>
        <end position="1091"/>
    </location>
</feature>
<dbReference type="GO" id="GO:0140359">
    <property type="term" value="F:ABC-type transporter activity"/>
    <property type="evidence" value="ECO:0007669"/>
    <property type="project" value="InterPro"/>
</dbReference>
<comment type="caution">
    <text evidence="12">The sequence shown here is derived from an EMBL/GenBank/DDBJ whole genome shotgun (WGS) entry which is preliminary data.</text>
</comment>
<feature type="compositionally biased region" description="Basic and acidic residues" evidence="8">
    <location>
        <begin position="790"/>
        <end position="802"/>
    </location>
</feature>
<dbReference type="Proteomes" id="UP000054937">
    <property type="component" value="Unassembled WGS sequence"/>
</dbReference>
<feature type="domain" description="ABC transmembrane type-1" evidence="11">
    <location>
        <begin position="119"/>
        <end position="401"/>
    </location>
</feature>
<feature type="transmembrane region" description="Helical" evidence="9">
    <location>
        <begin position="350"/>
        <end position="369"/>
    </location>
</feature>
<evidence type="ECO:0000256" key="2">
    <source>
        <dbReference type="ARBA" id="ARBA00022448"/>
    </source>
</evidence>
<evidence type="ECO:0000256" key="1">
    <source>
        <dbReference type="ARBA" id="ARBA00004370"/>
    </source>
</evidence>
<dbReference type="GO" id="GO:0016020">
    <property type="term" value="C:membrane"/>
    <property type="evidence" value="ECO:0007669"/>
    <property type="project" value="UniProtKB-SubCell"/>
</dbReference>
<feature type="transmembrane region" description="Helical" evidence="9">
    <location>
        <begin position="381"/>
        <end position="401"/>
    </location>
</feature>
<dbReference type="Pfam" id="PF00664">
    <property type="entry name" value="ABC_membrane"/>
    <property type="match status" value="2"/>
</dbReference>
<protein>
    <submittedName>
        <fullName evidence="12">p-loop containing nucleoside triphosphate hydrolase</fullName>
    </submittedName>
</protein>
<dbReference type="InterPro" id="IPR003439">
    <property type="entry name" value="ABC_transporter-like_ATP-bd"/>
</dbReference>
<keyword evidence="4" id="KW-0547">Nucleotide-binding</keyword>
<dbReference type="SUPFAM" id="SSF52540">
    <property type="entry name" value="P-loop containing nucleoside triphosphate hydrolases"/>
    <property type="match status" value="2"/>
</dbReference>
<feature type="transmembrane region" description="Helical" evidence="9">
    <location>
        <begin position="1097"/>
        <end position="1118"/>
    </location>
</feature>
<keyword evidence="7 9" id="KW-0472">Membrane</keyword>
<dbReference type="CDD" id="cd18598">
    <property type="entry name" value="ABC_6TM_MRP7_D1_like"/>
    <property type="match status" value="1"/>
</dbReference>
<accession>A0A0V0R769</accession>
<feature type="region of interest" description="Disordered" evidence="8">
    <location>
        <begin position="445"/>
        <end position="470"/>
    </location>
</feature>
<dbReference type="InterPro" id="IPR027417">
    <property type="entry name" value="P-loop_NTPase"/>
</dbReference>
<feature type="compositionally biased region" description="Basic and acidic residues" evidence="8">
    <location>
        <begin position="455"/>
        <end position="470"/>
    </location>
</feature>
<evidence type="ECO:0000313" key="13">
    <source>
        <dbReference type="Proteomes" id="UP000054937"/>
    </source>
</evidence>
<feature type="region of interest" description="Disordered" evidence="8">
    <location>
        <begin position="728"/>
        <end position="814"/>
    </location>
</feature>
<evidence type="ECO:0000313" key="12">
    <source>
        <dbReference type="EMBL" id="KRX10329.1"/>
    </source>
</evidence>
<dbReference type="PROSITE" id="PS50929">
    <property type="entry name" value="ABC_TM1F"/>
    <property type="match status" value="2"/>
</dbReference>
<feature type="transmembrane region" description="Helical" evidence="9">
    <location>
        <begin position="981"/>
        <end position="1000"/>
    </location>
</feature>
<dbReference type="CDD" id="cd18605">
    <property type="entry name" value="ABC_6TM_MRP7_D2_like"/>
    <property type="match status" value="1"/>
</dbReference>
<dbReference type="Pfam" id="PF00005">
    <property type="entry name" value="ABC_tran"/>
    <property type="match status" value="2"/>
</dbReference>
<dbReference type="InterPro" id="IPR036640">
    <property type="entry name" value="ABC1_TM_sf"/>
</dbReference>
<dbReference type="InterPro" id="IPR017871">
    <property type="entry name" value="ABC_transporter-like_CS"/>
</dbReference>
<proteinExistence type="predicted"/>
<evidence type="ECO:0000256" key="3">
    <source>
        <dbReference type="ARBA" id="ARBA00022692"/>
    </source>
</evidence>
<dbReference type="InterPro" id="IPR050173">
    <property type="entry name" value="ABC_transporter_C-like"/>
</dbReference>
<keyword evidence="2" id="KW-0813">Transport</keyword>
<evidence type="ECO:0000256" key="7">
    <source>
        <dbReference type="ARBA" id="ARBA00023136"/>
    </source>
</evidence>
<evidence type="ECO:0000256" key="8">
    <source>
        <dbReference type="SAM" id="MobiDB-lite"/>
    </source>
</evidence>
<evidence type="ECO:0000256" key="6">
    <source>
        <dbReference type="ARBA" id="ARBA00022989"/>
    </source>
</evidence>
<name>A0A0V0R769_PSEPJ</name>
<feature type="transmembrane region" description="Helical" evidence="9">
    <location>
        <begin position="836"/>
        <end position="856"/>
    </location>
</feature>
<comment type="subcellular location">
    <subcellularLocation>
        <location evidence="1">Membrane</location>
    </subcellularLocation>
</comment>
<evidence type="ECO:0000256" key="5">
    <source>
        <dbReference type="ARBA" id="ARBA00022840"/>
    </source>
</evidence>
<keyword evidence="3 9" id="KW-0812">Transmembrane</keyword>
<feature type="domain" description="ABC transporter" evidence="10">
    <location>
        <begin position="1172"/>
        <end position="1469"/>
    </location>
</feature>
<reference evidence="12 13" key="1">
    <citation type="journal article" date="2015" name="Sci. Rep.">
        <title>Genome of the facultative scuticociliatosis pathogen Pseudocohnilembus persalinus provides insight into its virulence through horizontal gene transfer.</title>
        <authorList>
            <person name="Xiong J."/>
            <person name="Wang G."/>
            <person name="Cheng J."/>
            <person name="Tian M."/>
            <person name="Pan X."/>
            <person name="Warren A."/>
            <person name="Jiang C."/>
            <person name="Yuan D."/>
            <person name="Miao W."/>
        </authorList>
    </citation>
    <scope>NUCLEOTIDE SEQUENCE [LARGE SCALE GENOMIC DNA]</scope>
    <source>
        <strain evidence="12">36N120E</strain>
    </source>
</reference>
<keyword evidence="5" id="KW-0067">ATP-binding</keyword>
<dbReference type="GO" id="GO:0016887">
    <property type="term" value="F:ATP hydrolysis activity"/>
    <property type="evidence" value="ECO:0007669"/>
    <property type="project" value="InterPro"/>
</dbReference>
<evidence type="ECO:0000256" key="9">
    <source>
        <dbReference type="SAM" id="Phobius"/>
    </source>
</evidence>
<dbReference type="Gene3D" id="1.20.1560.10">
    <property type="entry name" value="ABC transporter type 1, transmembrane domain"/>
    <property type="match status" value="2"/>
</dbReference>
<dbReference type="PANTHER" id="PTHR24223:SF330">
    <property type="entry name" value="ATP-BINDING CASSETTE SUB-FAMILY C MEMBER 10"/>
    <property type="match status" value="1"/>
</dbReference>
<dbReference type="InterPro" id="IPR011527">
    <property type="entry name" value="ABC1_TM_dom"/>
</dbReference>
<dbReference type="PROSITE" id="PS50893">
    <property type="entry name" value="ABC_TRANSPORTER_2"/>
    <property type="match status" value="2"/>
</dbReference>
<keyword evidence="6 9" id="KW-1133">Transmembrane helix</keyword>
<dbReference type="GO" id="GO:0005524">
    <property type="term" value="F:ATP binding"/>
    <property type="evidence" value="ECO:0007669"/>
    <property type="project" value="UniProtKB-KW"/>
</dbReference>
<dbReference type="Gene3D" id="3.40.50.300">
    <property type="entry name" value="P-loop containing nucleotide triphosphate hydrolases"/>
    <property type="match status" value="2"/>
</dbReference>
<sequence length="1470" mass="171732">MSSDADLKEKLIPEKPEETRKKDHNILFTKLSQLIKYINHLQKKQKKILKQNENNIGKIDFSDPNLSLQTETCKEYITLNTDSNLLLGKIEKFQNYFQLKNQKYSLFQLLIQMTRKNYLVGGIYVSIDIGTSLLSSIVLNKITDVLKEYNKSSEMEAILLLLSIIALFFVKTFGQIKFDWTQIIWKAELKVTTQYLIFQKALKTKSYTSKQSDKLKGDAPDINNLMTVDIDELEQFYWSSHYLWTGIFEIIAVLLLLYQQLGDAIYLGLGVIGVALILNIAISMGIQYLFEKMMNCKDKRVALITDLIEGMKSIKYLNWERIFKEKILEIRRKEFKILTVLRSLDGGLGIFWNSLRIVLMYLFLVNFVVNKDNDLKEANVFVIMLLFNLMTFPLGILPWSMEKEIDSQEFIADEDRLFDTFSSEKDGQNQEKLAIDIQNMKFQWPKRTQKKKQLKKGDQKKEVNKEQENQKEKEFQLKIENFKIKNNSLNFIIGPLGAGKSSLFQAILNEMDNIFLKNNSQQDEIRDSETQSQKFTENEENLKLNTMIENNQYVKINGKIGLVTQNHWLQNLSIKENILFGKELDQEWYDTCIEASQLEHDLTQFSNRDNKLVGPQGNNLSGGQKQRISICRALYQDNDIYLFDDIFSSLDAHIAEKVYQKGIKDLLIKKKKKTVLMITSQYKSLIEDLEVDKKSVNIIYMEQGTINNNQEQLNQFLFKNWEQQKKKMEEREKQKQQALFESSDIEEEGEDQQFSQKLKKKQKSRKKNKKDEKSQDQEISLGEGEININEQKDKIQLKSKESDSDDEEKLEKNEEFRDNGGISFRTLNTYFKACNWGLIINLVIFSILMVGTRIIVDFWLKSEVSDEDNSFEFLNKCFGDDFQKTYLFLILVNFGVTFVRMTIYVVAAQMAAYKLFNRLNHTIIFSNMKFFDKNPNGRIINRLSNDVLMVDDELPWFCHIFLEAFAELVCDPLAVAIEVPFMLLFFVVVFVLIYLLQSVFRASNREIKRLSPVNEGKLLTLLNETVKGLQVIRAFKKNSKILEDYRIRMNDALATKVLSQSVFIWLQARLLILSDILISGLCLLIITIILVKENFDYTSLVFALSYMIMVVDSFYNCIYNLCAVEQRMISVERMRQYYDQNIQEDLLKIEDITPEKLQLQKQVQENESQYSVIFDNVRLTYEEKDQTTEPVYALDGLNFKIKKGEKIAFVGRTGSGKTSILNVLFRMYEIENSGNIYINGENIKYLALEDLRQKLSIIPQFGFLYNASFKDNLDPEKIYTEVELQKKIDETCLSIKKKSKKNEKNDDDDDINNLKKDGNNVEQEQILKNENIQINKDGQNIEQSEDDKIQEIQEKQEKIGLEFEIEDSGKNLSNGEKQIINFLRIILRDQNIVCLDEATSNMDPQTDHLLHEKLFEFTEDKTLLVITHRLENIQRFDRIVVMEKGKIVEFGHYDQLIQKEGGFFNRLIHK</sequence>
<feature type="transmembrane region" description="Helical" evidence="9">
    <location>
        <begin position="265"/>
        <end position="290"/>
    </location>
</feature>
<dbReference type="InParanoid" id="A0A0V0R769"/>
<organism evidence="12 13">
    <name type="scientific">Pseudocohnilembus persalinus</name>
    <name type="common">Ciliate</name>
    <dbReference type="NCBI Taxonomy" id="266149"/>
    <lineage>
        <taxon>Eukaryota</taxon>
        <taxon>Sar</taxon>
        <taxon>Alveolata</taxon>
        <taxon>Ciliophora</taxon>
        <taxon>Intramacronucleata</taxon>
        <taxon>Oligohymenophorea</taxon>
        <taxon>Scuticociliatia</taxon>
        <taxon>Philasterida</taxon>
        <taxon>Pseudocohnilembidae</taxon>
        <taxon>Pseudocohnilembus</taxon>
    </lineage>
</organism>
<dbReference type="SMART" id="SM00382">
    <property type="entry name" value="AAA"/>
    <property type="match status" value="2"/>
</dbReference>
<feature type="transmembrane region" description="Helical" evidence="9">
    <location>
        <begin position="241"/>
        <end position="258"/>
    </location>
</feature>
<dbReference type="PANTHER" id="PTHR24223">
    <property type="entry name" value="ATP-BINDING CASSETTE SUB-FAMILY C"/>
    <property type="match status" value="1"/>
</dbReference>
<evidence type="ECO:0000256" key="4">
    <source>
        <dbReference type="ARBA" id="ARBA00022741"/>
    </source>
</evidence>
<evidence type="ECO:0000259" key="11">
    <source>
        <dbReference type="PROSITE" id="PS50929"/>
    </source>
</evidence>
<evidence type="ECO:0000259" key="10">
    <source>
        <dbReference type="PROSITE" id="PS50893"/>
    </source>
</evidence>
<dbReference type="OMA" id="CHIFLEA"/>
<feature type="domain" description="ABC transmembrane type-1" evidence="11">
    <location>
        <begin position="886"/>
        <end position="1126"/>
    </location>
</feature>
<dbReference type="OrthoDB" id="298960at2759"/>
<dbReference type="InterPro" id="IPR003593">
    <property type="entry name" value="AAA+_ATPase"/>
</dbReference>
<feature type="region of interest" description="Disordered" evidence="8">
    <location>
        <begin position="1299"/>
        <end position="1322"/>
    </location>
</feature>
<feature type="compositionally biased region" description="Basic residues" evidence="8">
    <location>
        <begin position="757"/>
        <end position="768"/>
    </location>
</feature>
<gene>
    <name evidence="12" type="ORF">PPERSA_02746</name>
</gene>
<feature type="transmembrane region" description="Helical" evidence="9">
    <location>
        <begin position="157"/>
        <end position="176"/>
    </location>
</feature>
<keyword evidence="13" id="KW-1185">Reference proteome</keyword>
<dbReference type="PROSITE" id="PS00211">
    <property type="entry name" value="ABC_TRANSPORTER_1"/>
    <property type="match status" value="1"/>
</dbReference>
<dbReference type="EMBL" id="LDAU01000031">
    <property type="protein sequence ID" value="KRX10329.1"/>
    <property type="molecule type" value="Genomic_DNA"/>
</dbReference>
<dbReference type="SUPFAM" id="SSF90123">
    <property type="entry name" value="ABC transporter transmembrane region"/>
    <property type="match status" value="2"/>
</dbReference>
<keyword evidence="12" id="KW-0378">Hydrolase</keyword>
<feature type="domain" description="ABC transporter" evidence="10">
    <location>
        <begin position="458"/>
        <end position="728"/>
    </location>
</feature>